<evidence type="ECO:0000256" key="1">
    <source>
        <dbReference type="ARBA" id="ARBA00023015"/>
    </source>
</evidence>
<evidence type="ECO:0000256" key="3">
    <source>
        <dbReference type="ARBA" id="ARBA00023163"/>
    </source>
</evidence>
<dbReference type="Pfam" id="PF00532">
    <property type="entry name" value="Peripla_BP_1"/>
    <property type="match status" value="1"/>
</dbReference>
<dbReference type="PROSITE" id="PS00717">
    <property type="entry name" value="SIGMA54_1"/>
    <property type="match status" value="1"/>
</dbReference>
<comment type="caution">
    <text evidence="5">The sequence shown here is derived from an EMBL/GenBank/DDBJ whole genome shotgun (WGS) entry which is preliminary data.</text>
</comment>
<dbReference type="PROSITE" id="PS50932">
    <property type="entry name" value="HTH_LACI_2"/>
    <property type="match status" value="1"/>
</dbReference>
<dbReference type="EMBL" id="BQKE01000003">
    <property type="protein sequence ID" value="GJM63556.1"/>
    <property type="molecule type" value="Genomic_DNA"/>
</dbReference>
<dbReference type="GO" id="GO:0001216">
    <property type="term" value="F:DNA-binding transcription activator activity"/>
    <property type="evidence" value="ECO:0007669"/>
    <property type="project" value="InterPro"/>
</dbReference>
<keyword evidence="2" id="KW-0238">DNA-binding</keyword>
<dbReference type="InterPro" id="IPR010982">
    <property type="entry name" value="Lambda_DNA-bd_dom_sf"/>
</dbReference>
<dbReference type="InterPro" id="IPR000843">
    <property type="entry name" value="HTH_LacI"/>
</dbReference>
<dbReference type="SMART" id="SM00354">
    <property type="entry name" value="HTH_LACI"/>
    <property type="match status" value="1"/>
</dbReference>
<evidence type="ECO:0000256" key="2">
    <source>
        <dbReference type="ARBA" id="ARBA00023125"/>
    </source>
</evidence>
<dbReference type="GO" id="GO:0000976">
    <property type="term" value="F:transcription cis-regulatory region binding"/>
    <property type="evidence" value="ECO:0007669"/>
    <property type="project" value="TreeGrafter"/>
</dbReference>
<accession>A0AAN4W2L6</accession>
<evidence type="ECO:0000259" key="4">
    <source>
        <dbReference type="PROSITE" id="PS50932"/>
    </source>
</evidence>
<keyword evidence="6" id="KW-1185">Reference proteome</keyword>
<dbReference type="InterPro" id="IPR000394">
    <property type="entry name" value="RNA_pol_sigma_54"/>
</dbReference>
<dbReference type="CDD" id="cd01392">
    <property type="entry name" value="HTH_LacI"/>
    <property type="match status" value="1"/>
</dbReference>
<name>A0AAN4W2L6_9BACT</name>
<gene>
    <name evidence="5" type="ORF">PEDI_41080</name>
</gene>
<dbReference type="Pfam" id="PF00356">
    <property type="entry name" value="LacI"/>
    <property type="match status" value="1"/>
</dbReference>
<dbReference type="InterPro" id="IPR028082">
    <property type="entry name" value="Peripla_BP_I"/>
</dbReference>
<dbReference type="SUPFAM" id="SSF47413">
    <property type="entry name" value="lambda repressor-like DNA-binding domains"/>
    <property type="match status" value="1"/>
</dbReference>
<sequence>MGVQFPFFMKKPITISDIAIKLDISKSTVSRALKDHPDVNPETKRRVKALAEKLDYEPNLLASSLAKKQSNLIGVILPEFNRTFFSSALEGIQHVARANGFNVIICQSNEEFENEVLNTKMLASNKVAGILMSLTLQTEDFSHLRKLQDKNIPFVLFDRVADNVDCPKVTVDDFQGAYQVTSHLIKKGYKNIAHLSGPLGLSISKKRYEGFMKALDDHGFDQANAQVYECKLLNEDAYHSARKLLELNKDRPDAIFCVSDYVAFEAMRCIRDLGLRIPEDVALAGFTNDPATNYVTPPLTTMEQPAKLIGEKACELLLQHLKSEEHSEFPHLELPTNLIERGST</sequence>
<dbReference type="Gene3D" id="3.40.50.2300">
    <property type="match status" value="2"/>
</dbReference>
<dbReference type="GO" id="GO:0016987">
    <property type="term" value="F:sigma factor activity"/>
    <property type="evidence" value="ECO:0007669"/>
    <property type="project" value="InterPro"/>
</dbReference>
<proteinExistence type="predicted"/>
<evidence type="ECO:0000313" key="5">
    <source>
        <dbReference type="EMBL" id="GJM63556.1"/>
    </source>
</evidence>
<dbReference type="Gene3D" id="1.10.260.40">
    <property type="entry name" value="lambda repressor-like DNA-binding domains"/>
    <property type="match status" value="1"/>
</dbReference>
<protein>
    <submittedName>
        <fullName evidence="5">LacI family transcriptional regulator</fullName>
    </submittedName>
</protein>
<keyword evidence="1" id="KW-0805">Transcription regulation</keyword>
<dbReference type="PANTHER" id="PTHR30146">
    <property type="entry name" value="LACI-RELATED TRANSCRIPTIONAL REPRESSOR"/>
    <property type="match status" value="1"/>
</dbReference>
<dbReference type="AlphaFoldDB" id="A0AAN4W2L6"/>
<dbReference type="Proteomes" id="UP001310022">
    <property type="component" value="Unassembled WGS sequence"/>
</dbReference>
<organism evidence="5 6">
    <name type="scientific">Persicobacter diffluens</name>
    <dbReference type="NCBI Taxonomy" id="981"/>
    <lineage>
        <taxon>Bacteria</taxon>
        <taxon>Pseudomonadati</taxon>
        <taxon>Bacteroidota</taxon>
        <taxon>Cytophagia</taxon>
        <taxon>Cytophagales</taxon>
        <taxon>Persicobacteraceae</taxon>
        <taxon>Persicobacter</taxon>
    </lineage>
</organism>
<evidence type="ECO:0000313" key="6">
    <source>
        <dbReference type="Proteomes" id="UP001310022"/>
    </source>
</evidence>
<reference evidence="5 6" key="1">
    <citation type="submission" date="2021-12" db="EMBL/GenBank/DDBJ databases">
        <title>Genome sequencing of bacteria with rrn-lacking chromosome and rrn-plasmid.</title>
        <authorList>
            <person name="Anda M."/>
            <person name="Iwasaki W."/>
        </authorList>
    </citation>
    <scope>NUCLEOTIDE SEQUENCE [LARGE SCALE GENOMIC DNA]</scope>
    <source>
        <strain evidence="5 6">NBRC 15940</strain>
    </source>
</reference>
<dbReference type="CDD" id="cd06267">
    <property type="entry name" value="PBP1_LacI_sugar_binding-like"/>
    <property type="match status" value="1"/>
</dbReference>
<keyword evidence="3" id="KW-0804">Transcription</keyword>
<feature type="domain" description="HTH lacI-type" evidence="4">
    <location>
        <begin position="13"/>
        <end position="67"/>
    </location>
</feature>
<dbReference type="SUPFAM" id="SSF53822">
    <property type="entry name" value="Periplasmic binding protein-like I"/>
    <property type="match status" value="1"/>
</dbReference>
<dbReference type="PANTHER" id="PTHR30146:SF109">
    <property type="entry name" value="HTH-TYPE TRANSCRIPTIONAL REGULATOR GALS"/>
    <property type="match status" value="1"/>
</dbReference>
<dbReference type="InterPro" id="IPR001761">
    <property type="entry name" value="Peripla_BP/Lac1_sug-bd_dom"/>
</dbReference>